<dbReference type="InterPro" id="IPR012663">
    <property type="entry name" value="CHP02450_Tryp"/>
</dbReference>
<organism evidence="2 3">
    <name type="scientific">Pseudomonas putida</name>
    <name type="common">Arthrobacter siderocapsulatus</name>
    <dbReference type="NCBI Taxonomy" id="303"/>
    <lineage>
        <taxon>Bacteria</taxon>
        <taxon>Pseudomonadati</taxon>
        <taxon>Pseudomonadota</taxon>
        <taxon>Gammaproteobacteria</taxon>
        <taxon>Pseudomonadales</taxon>
        <taxon>Pseudomonadaceae</taxon>
        <taxon>Pseudomonas</taxon>
    </lineage>
</organism>
<dbReference type="EMBL" id="UGUY01000001">
    <property type="protein sequence ID" value="SUD70175.1"/>
    <property type="molecule type" value="Genomic_DNA"/>
</dbReference>
<dbReference type="EMBL" id="JACARV010000015">
    <property type="protein sequence ID" value="NWC79913.1"/>
    <property type="molecule type" value="Genomic_DNA"/>
</dbReference>
<sequence>MNRFNPGKLKLSKWTARHPENREKHFLVTDLELDEEGHVLRVELEAVHSKRSQWLDWRVLRDPEVWLMGWQ</sequence>
<evidence type="ECO:0000313" key="2">
    <source>
        <dbReference type="EMBL" id="SUD70175.1"/>
    </source>
</evidence>
<dbReference type="NCBIfam" id="TIGR02450">
    <property type="entry name" value="TIGR02450 family Trp-rich protein"/>
    <property type="match status" value="1"/>
</dbReference>
<dbReference type="RefSeq" id="WP_012314044.1">
    <property type="nucleotide sequence ID" value="NZ_CP066306.1"/>
</dbReference>
<dbReference type="Proteomes" id="UP000542695">
    <property type="component" value="Unassembled WGS sequence"/>
</dbReference>
<proteinExistence type="predicted"/>
<reference evidence="1 4" key="2">
    <citation type="submission" date="2020-04" db="EMBL/GenBank/DDBJ databases">
        <title>Molecular characterization of pseudomonads from Agaricus bisporus reveal novel blotch 2 pathogens in Western Europe.</title>
        <authorList>
            <person name="Taparia T."/>
            <person name="Krijger M."/>
            <person name="Haynes E."/>
            <person name="Elpinstone J.G."/>
            <person name="Noble R."/>
            <person name="Van Der Wolf J."/>
        </authorList>
    </citation>
    <scope>NUCLEOTIDE SEQUENCE [LARGE SCALE GENOMIC DNA]</scope>
    <source>
        <strain evidence="1 4">P7765</strain>
    </source>
</reference>
<dbReference type="AlphaFoldDB" id="A0A379KRQ6"/>
<dbReference type="Pfam" id="PF09493">
    <property type="entry name" value="DUF2389"/>
    <property type="match status" value="1"/>
</dbReference>
<evidence type="ECO:0000313" key="4">
    <source>
        <dbReference type="Proteomes" id="UP000542695"/>
    </source>
</evidence>
<dbReference type="Proteomes" id="UP000254602">
    <property type="component" value="Unassembled WGS sequence"/>
</dbReference>
<reference evidence="2 3" key="1">
    <citation type="submission" date="2018-06" db="EMBL/GenBank/DDBJ databases">
        <authorList>
            <consortium name="Pathogen Informatics"/>
            <person name="Doyle S."/>
        </authorList>
    </citation>
    <scope>NUCLEOTIDE SEQUENCE [LARGE SCALE GENOMIC DNA]</scope>
    <source>
        <strain evidence="2 3">NCTC7914</strain>
    </source>
</reference>
<accession>A0A379KRQ6</accession>
<protein>
    <submittedName>
        <fullName evidence="1">TIGR02450 family Trp-rich protein</fullName>
    </submittedName>
    <submittedName>
        <fullName evidence="2">Tryptophan-rich protein (DUF2389)</fullName>
    </submittedName>
</protein>
<name>A0A379KRQ6_PSEPU</name>
<gene>
    <name evidence="1" type="ORF">HX798_06370</name>
    <name evidence="2" type="ORF">NCTC7914_04325</name>
</gene>
<evidence type="ECO:0000313" key="3">
    <source>
        <dbReference type="Proteomes" id="UP000254602"/>
    </source>
</evidence>
<evidence type="ECO:0000313" key="1">
    <source>
        <dbReference type="EMBL" id="NWC79913.1"/>
    </source>
</evidence>